<evidence type="ECO:0008006" key="3">
    <source>
        <dbReference type="Google" id="ProtNLM"/>
    </source>
</evidence>
<proteinExistence type="predicted"/>
<dbReference type="STRING" id="300112.A0A4S2KU75"/>
<keyword evidence="2" id="KW-1185">Reference proteome</keyword>
<dbReference type="InterPro" id="IPR016161">
    <property type="entry name" value="Ald_DH/histidinol_DH"/>
</dbReference>
<evidence type="ECO:0000313" key="2">
    <source>
        <dbReference type="Proteomes" id="UP000310200"/>
    </source>
</evidence>
<dbReference type="GO" id="GO:0016491">
    <property type="term" value="F:oxidoreductase activity"/>
    <property type="evidence" value="ECO:0007669"/>
    <property type="project" value="InterPro"/>
</dbReference>
<comment type="caution">
    <text evidence="1">The sequence shown here is derived from an EMBL/GenBank/DDBJ whole genome shotgun (WGS) entry which is preliminary data.</text>
</comment>
<reference evidence="1 2" key="1">
    <citation type="journal article" date="2019" name="Philos. Trans. R. Soc. Lond., B, Biol. Sci.">
        <title>Ant behaviour and brain gene expression of defending hosts depend on the ecological success of the intruding social parasite.</title>
        <authorList>
            <person name="Kaur R."/>
            <person name="Stoldt M."/>
            <person name="Jongepier E."/>
            <person name="Feldmeyer B."/>
            <person name="Menzel F."/>
            <person name="Bornberg-Bauer E."/>
            <person name="Foitzik S."/>
        </authorList>
    </citation>
    <scope>NUCLEOTIDE SEQUENCE [LARGE SCALE GENOMIC DNA]</scope>
    <source>
        <tissue evidence="1">Whole body</tissue>
    </source>
</reference>
<dbReference type="InterPro" id="IPR016162">
    <property type="entry name" value="Ald_DH_N"/>
</dbReference>
<dbReference type="EMBL" id="QBLH01001040">
    <property type="protein sequence ID" value="TGZ53430.1"/>
    <property type="molecule type" value="Genomic_DNA"/>
</dbReference>
<organism evidence="1 2">
    <name type="scientific">Temnothorax longispinosus</name>
    <dbReference type="NCBI Taxonomy" id="300112"/>
    <lineage>
        <taxon>Eukaryota</taxon>
        <taxon>Metazoa</taxon>
        <taxon>Ecdysozoa</taxon>
        <taxon>Arthropoda</taxon>
        <taxon>Hexapoda</taxon>
        <taxon>Insecta</taxon>
        <taxon>Pterygota</taxon>
        <taxon>Neoptera</taxon>
        <taxon>Endopterygota</taxon>
        <taxon>Hymenoptera</taxon>
        <taxon>Apocrita</taxon>
        <taxon>Aculeata</taxon>
        <taxon>Formicoidea</taxon>
        <taxon>Formicidae</taxon>
        <taxon>Myrmicinae</taxon>
        <taxon>Temnothorax</taxon>
    </lineage>
</organism>
<feature type="non-terminal residue" evidence="1">
    <location>
        <position position="1314"/>
    </location>
</feature>
<dbReference type="Gene3D" id="3.40.605.10">
    <property type="entry name" value="Aldehyde Dehydrogenase, Chain A, domain 1"/>
    <property type="match status" value="2"/>
</dbReference>
<name>A0A4S2KU75_9HYME</name>
<accession>A0A4S2KU75</accession>
<gene>
    <name evidence="1" type="ORF">DBV15_01511</name>
</gene>
<protein>
    <recommendedName>
        <fullName evidence="3">Aldehyde dehydrogenase domain-containing protein</fullName>
    </recommendedName>
</protein>
<sequence>MKQLEVLNGYYTNLDYDIDKEKALEKIRNLSKTIRFDESVFVVERHVDTIDTILEHLTNAGDSMSHQEVSETDTMMSYLTKTVINKYHIGKFQIVQVTKIFVHIVICAVLFTKMSFYFTIKNFRTSTHAEHILYTVTQMIILEDSDLYAVISYLIITDKFPLHKIWVQKQVKGKFEWLMKRHYSDITAYEEMLLIIDTFQSFKDIQLHECATDINIVSIWSEDIVAAKNLALSLNCHVIFINTHMEFSGGLITFPHKEIIEQKVSQQTLNKIRELKSDSSDTEQSVNVVHFSHTAEMNFTSIFNLFYDGTWQKPVKGMYWKHNDNLWANATNDDIIRCYESAEKGFKTWSIKPIKTRIQILSKLESILKFNNKLVLAAIVAKWLKISYLFETVKGYSKVSRNGMIEAMHVRKPVGVIILREENENVLFFRLMQTLIAGNSVIVMFDANFCNLTSYCDMFSSCGIPPGVINLLSHEDINMLEYKLCSAKYTDYAEKIFLKGNSNETYITSYKNLTTCQTHNNPKDYDKNDKEVSILRCTQNITAYEEMLLIIDTFQSFKDIQLHECATDINIVSIWSEDIVAAKNLALSLNCHVIFINTHMEFSGGLITFPHKEIIEQKVSQQTLNKIRELKSDSSDTEQSVNVVHFSHTAEMNFTSIFNLFYDGTWQKPVKGMYWKHNDNLWANATNDDIIRCYESAEKGFKTWSIKPIKTRIQILSKLESILKFNNKLALAAIVTRWLKFLYLCPMNGYVYQNGKAEMTDVRKPLGVIILREEKESVLLFRLMQTLIAGNSVIVMFDANFCNLTPYCDMFSTCGIPPGVINLLSHEDAIMLEHKLCSEKYTDYADRYFLKGTSKDAYVGPYLNLTTTKYIIIEAINIHNFRTSTYAEHIITEGEMIILEDSDLYAVVNYLIITDKFPLHMIWVQEQVKEKFVWLMKRHYSDITACEEMLLIIDTFQSLKDIQLHVYHEHTISVVSIWSENIVAAKNLALSLNSHIILINSYMHFSGTAVLFPYEEMCEYTKKQGTIIDIRKQISESDSTDTEHSVNVVHLSHIAEINFNLICDLFYDGTWQKPVKGMYWKHNDYLWANATNDDIIRCYESAENGFKTWSIKSVKTRIQILSKLASMLKLNGKLVLAAIVTRWLKFPYLFCIEGYLSRNAEVERTIARVPLGVIILREENESVLFFRLMQTLIAGNSVIVMFGANFCDLSPYCDMFSTCGIPPGVINLLSHEDTDMLGYKLCSQVKYTDYADAIFSKGNSKETYIKPYKNLTIEKNIILRKFLFKQLLKIELMRIKKKASKRDHNMNKIKPKPK</sequence>
<dbReference type="SUPFAM" id="SSF53720">
    <property type="entry name" value="ALDH-like"/>
    <property type="match status" value="3"/>
</dbReference>
<evidence type="ECO:0000313" key="1">
    <source>
        <dbReference type="EMBL" id="TGZ53430.1"/>
    </source>
</evidence>
<dbReference type="Proteomes" id="UP000310200">
    <property type="component" value="Unassembled WGS sequence"/>
</dbReference>